<dbReference type="Proteomes" id="UP001152485">
    <property type="component" value="Unassembled WGS sequence"/>
</dbReference>
<dbReference type="Gene3D" id="3.40.50.12780">
    <property type="entry name" value="N-terminal domain of ligase-like"/>
    <property type="match status" value="1"/>
</dbReference>
<dbReference type="Gene3D" id="3.30.300.30">
    <property type="match status" value="1"/>
</dbReference>
<evidence type="ECO:0000313" key="6">
    <source>
        <dbReference type="EMBL" id="CAH9056710.1"/>
    </source>
</evidence>
<comment type="similarity">
    <text evidence="1">Belongs to the ATP-dependent AMP-binding enzyme family.</text>
</comment>
<feature type="domain" description="AMP-binding enzyme C-terminal" evidence="5">
    <location>
        <begin position="462"/>
        <end position="539"/>
    </location>
</feature>
<evidence type="ECO:0000259" key="4">
    <source>
        <dbReference type="Pfam" id="PF00501"/>
    </source>
</evidence>
<dbReference type="RefSeq" id="WP_261592683.1">
    <property type="nucleotide sequence ID" value="NZ_CAMAPD010000006.1"/>
</dbReference>
<dbReference type="EC" id="6.3.2.-" evidence="6"/>
<dbReference type="PANTHER" id="PTHR43201:SF5">
    <property type="entry name" value="MEDIUM-CHAIN ACYL-COA LIGASE ACSF2, MITOCHONDRIAL"/>
    <property type="match status" value="1"/>
</dbReference>
<dbReference type="Pfam" id="PF13193">
    <property type="entry name" value="AMP-binding_C"/>
    <property type="match status" value="1"/>
</dbReference>
<keyword evidence="3" id="KW-0472">Membrane</keyword>
<keyword evidence="2 6" id="KW-0436">Ligase</keyword>
<evidence type="ECO:0000256" key="3">
    <source>
        <dbReference type="SAM" id="Phobius"/>
    </source>
</evidence>
<dbReference type="InterPro" id="IPR020845">
    <property type="entry name" value="AMP-binding_CS"/>
</dbReference>
<evidence type="ECO:0000259" key="5">
    <source>
        <dbReference type="Pfam" id="PF13193"/>
    </source>
</evidence>
<dbReference type="InterPro" id="IPR000873">
    <property type="entry name" value="AMP-dep_synth/lig_dom"/>
</dbReference>
<dbReference type="InterPro" id="IPR025110">
    <property type="entry name" value="AMP-bd_C"/>
</dbReference>
<evidence type="ECO:0000256" key="1">
    <source>
        <dbReference type="ARBA" id="ARBA00006432"/>
    </source>
</evidence>
<dbReference type="PANTHER" id="PTHR43201">
    <property type="entry name" value="ACYL-COA SYNTHETASE"/>
    <property type="match status" value="1"/>
</dbReference>
<keyword evidence="3" id="KW-1133">Transmembrane helix</keyword>
<keyword evidence="3" id="KW-0812">Transmembrane</keyword>
<protein>
    <submittedName>
        <fullName evidence="6">2,3-dihydroxybenzoate-AMP ligase</fullName>
        <ecNumber evidence="6">6.3.2.-</ecNumber>
    </submittedName>
</protein>
<dbReference type="SUPFAM" id="SSF56801">
    <property type="entry name" value="Acetyl-CoA synthetase-like"/>
    <property type="match status" value="1"/>
</dbReference>
<dbReference type="InterPro" id="IPR045851">
    <property type="entry name" value="AMP-bd_C_sf"/>
</dbReference>
<organism evidence="6 7">
    <name type="scientific">Pseudoalteromonas holothuriae</name>
    <dbReference type="NCBI Taxonomy" id="2963714"/>
    <lineage>
        <taxon>Bacteria</taxon>
        <taxon>Pseudomonadati</taxon>
        <taxon>Pseudomonadota</taxon>
        <taxon>Gammaproteobacteria</taxon>
        <taxon>Alteromonadales</taxon>
        <taxon>Pseudoalteromonadaceae</taxon>
        <taxon>Pseudoalteromonas</taxon>
    </lineage>
</organism>
<reference evidence="6 7" key="1">
    <citation type="submission" date="2022-07" db="EMBL/GenBank/DDBJ databases">
        <authorList>
            <person name="Criscuolo A."/>
        </authorList>
    </citation>
    <scope>NUCLEOTIDE SEQUENCE [LARGE SCALE GENOMIC DNA]</scope>
    <source>
        <strain evidence="7">CIP 111951</strain>
    </source>
</reference>
<dbReference type="Pfam" id="PF00501">
    <property type="entry name" value="AMP-binding"/>
    <property type="match status" value="1"/>
</dbReference>
<feature type="domain" description="AMP-dependent synthetase/ligase" evidence="4">
    <location>
        <begin position="58"/>
        <end position="410"/>
    </location>
</feature>
<evidence type="ECO:0000313" key="7">
    <source>
        <dbReference type="Proteomes" id="UP001152485"/>
    </source>
</evidence>
<dbReference type="EMBL" id="CAMAPD010000006">
    <property type="protein sequence ID" value="CAH9056710.1"/>
    <property type="molecule type" value="Genomic_DNA"/>
</dbReference>
<dbReference type="GO" id="GO:0016874">
    <property type="term" value="F:ligase activity"/>
    <property type="evidence" value="ECO:0007669"/>
    <property type="project" value="UniProtKB-KW"/>
</dbReference>
<dbReference type="InterPro" id="IPR042099">
    <property type="entry name" value="ANL_N_sf"/>
</dbReference>
<name>A0ABN8UMK3_9GAMM</name>
<sequence length="554" mass="60185">MSRDFLLDPELTPWPQTRVDQYISKGVWGEQTLWQWIAEKLTDYGNQTVLSGVSSCNSGEISLSGLALLKNVHFCAVNLQAKGLSKGDKVIVQMANNNEFVVLLFALLYIGVIPVMALPGHGRTEISAFAELTEAKAWFVNDKATSFDVEKLGVDLQVQLPILQVFVEDVAYTQHINLGELFAPSADHAFIEPATVDYGSIALLLCSGGTTGIPKLIPRTHRDYIYNAQASADAANLNSSDVYLVALPSAHNFPLACPGILGALCAKAHIVMAALGAPDIAFAYIDKYQVTVSALVPSLVNAWLEYAQVAVPPGASLRLLQVGGAKLDERIARRIPKELGCELQQVFGMAEGLLNFTQSQDPQVLKYKTQGRPLSEFDEVKVIDEHGNAVAPGQTGQLLTRGPYTLRGYYRNRAANKAAFTADGFYQTGDLVRQLRTGHLMVVGRIKEVVRRAGEAVAVETLEALLVEHESIQDIAVVGLPCKLLGEKTCAAIVLSKGAPQGIELSEIRQYLTEQGVARHMLPDTMSYVTSIPMTAIGKISRKKLAQEIQTKQS</sequence>
<proteinExistence type="inferred from homology"/>
<feature type="transmembrane region" description="Helical" evidence="3">
    <location>
        <begin position="100"/>
        <end position="118"/>
    </location>
</feature>
<dbReference type="PROSITE" id="PS00455">
    <property type="entry name" value="AMP_BINDING"/>
    <property type="match status" value="1"/>
</dbReference>
<gene>
    <name evidence="6" type="primary">dhbE</name>
    <name evidence="6" type="ORF">PSECIP111951_01515</name>
</gene>
<accession>A0ABN8UMK3</accession>
<evidence type="ECO:0000256" key="2">
    <source>
        <dbReference type="ARBA" id="ARBA00022598"/>
    </source>
</evidence>
<comment type="caution">
    <text evidence="6">The sequence shown here is derived from an EMBL/GenBank/DDBJ whole genome shotgun (WGS) entry which is preliminary data.</text>
</comment>